<dbReference type="InterPro" id="IPR042266">
    <property type="entry name" value="PPPDE_sf"/>
</dbReference>
<evidence type="ECO:0000313" key="2">
    <source>
        <dbReference type="EMBL" id="KAF2662060.1"/>
    </source>
</evidence>
<keyword evidence="1" id="KW-1133">Transmembrane helix</keyword>
<proteinExistence type="predicted"/>
<dbReference type="AlphaFoldDB" id="A0A6A6TQI4"/>
<organism evidence="2 3">
    <name type="scientific">Lophiostoma macrostomum CBS 122681</name>
    <dbReference type="NCBI Taxonomy" id="1314788"/>
    <lineage>
        <taxon>Eukaryota</taxon>
        <taxon>Fungi</taxon>
        <taxon>Dikarya</taxon>
        <taxon>Ascomycota</taxon>
        <taxon>Pezizomycotina</taxon>
        <taxon>Dothideomycetes</taxon>
        <taxon>Pleosporomycetidae</taxon>
        <taxon>Pleosporales</taxon>
        <taxon>Lophiostomataceae</taxon>
        <taxon>Lophiostoma</taxon>
    </lineage>
</organism>
<dbReference type="Gene3D" id="3.90.1720.30">
    <property type="entry name" value="PPPDE domains"/>
    <property type="match status" value="1"/>
</dbReference>
<dbReference type="EMBL" id="MU004291">
    <property type="protein sequence ID" value="KAF2662060.1"/>
    <property type="molecule type" value="Genomic_DNA"/>
</dbReference>
<keyword evidence="1" id="KW-0812">Transmembrane</keyword>
<dbReference type="Proteomes" id="UP000799324">
    <property type="component" value="Unassembled WGS sequence"/>
</dbReference>
<name>A0A6A6TQI4_9PLEO</name>
<sequence>MYLFQGPTVSAEAPDDEAWRCIQHALSQAQRDLSLDASHVLIEYMEAYRWDEVSGDANHPSTLKESGYRISTRVSEFKHASLIALKPNNDGTGYEGHCWDLGTEGTTKVARLRQPLPEWEYRRTSHFQAVGLTIMSPEEITEIADEFIRAHPSYQLLSNNCENFSKAIAGRICEPASMVEYQEMLRSRLQGALGGIPGLKKFVEEADPLAASWTFMAKFRGLGTIAMPAVLIPAFGIFCLLARPNLAREIGGL</sequence>
<reference evidence="2" key="1">
    <citation type="journal article" date="2020" name="Stud. Mycol.">
        <title>101 Dothideomycetes genomes: a test case for predicting lifestyles and emergence of pathogens.</title>
        <authorList>
            <person name="Haridas S."/>
            <person name="Albert R."/>
            <person name="Binder M."/>
            <person name="Bloem J."/>
            <person name="Labutti K."/>
            <person name="Salamov A."/>
            <person name="Andreopoulos B."/>
            <person name="Baker S."/>
            <person name="Barry K."/>
            <person name="Bills G."/>
            <person name="Bluhm B."/>
            <person name="Cannon C."/>
            <person name="Castanera R."/>
            <person name="Culley D."/>
            <person name="Daum C."/>
            <person name="Ezra D."/>
            <person name="Gonzalez J."/>
            <person name="Henrissat B."/>
            <person name="Kuo A."/>
            <person name="Liang C."/>
            <person name="Lipzen A."/>
            <person name="Lutzoni F."/>
            <person name="Magnuson J."/>
            <person name="Mondo S."/>
            <person name="Nolan M."/>
            <person name="Ohm R."/>
            <person name="Pangilinan J."/>
            <person name="Park H.-J."/>
            <person name="Ramirez L."/>
            <person name="Alfaro M."/>
            <person name="Sun H."/>
            <person name="Tritt A."/>
            <person name="Yoshinaga Y."/>
            <person name="Zwiers L.-H."/>
            <person name="Turgeon B."/>
            <person name="Goodwin S."/>
            <person name="Spatafora J."/>
            <person name="Crous P."/>
            <person name="Grigoriev I."/>
        </authorList>
    </citation>
    <scope>NUCLEOTIDE SEQUENCE</scope>
    <source>
        <strain evidence="2">CBS 122681</strain>
    </source>
</reference>
<evidence type="ECO:0000313" key="3">
    <source>
        <dbReference type="Proteomes" id="UP000799324"/>
    </source>
</evidence>
<keyword evidence="1" id="KW-0472">Membrane</keyword>
<gene>
    <name evidence="2" type="ORF">K491DRAFT_687041</name>
</gene>
<accession>A0A6A6TQI4</accession>
<dbReference type="OrthoDB" id="3727368at2759"/>
<evidence type="ECO:0000256" key="1">
    <source>
        <dbReference type="SAM" id="Phobius"/>
    </source>
</evidence>
<feature type="transmembrane region" description="Helical" evidence="1">
    <location>
        <begin position="222"/>
        <end position="242"/>
    </location>
</feature>
<protein>
    <recommendedName>
        <fullName evidence="4">PPPDE domain-containing protein</fullName>
    </recommendedName>
</protein>
<evidence type="ECO:0008006" key="4">
    <source>
        <dbReference type="Google" id="ProtNLM"/>
    </source>
</evidence>
<keyword evidence="3" id="KW-1185">Reference proteome</keyword>